<dbReference type="EMBL" id="PTQR01000065">
    <property type="protein sequence ID" value="TKX22634.1"/>
    <property type="molecule type" value="Genomic_DNA"/>
</dbReference>
<dbReference type="GO" id="GO:0006139">
    <property type="term" value="P:nucleobase-containing compound metabolic process"/>
    <property type="evidence" value="ECO:0007669"/>
    <property type="project" value="InterPro"/>
</dbReference>
<dbReference type="Gene3D" id="3.30.420.10">
    <property type="entry name" value="Ribonuclease H-like superfamily/Ribonuclease H"/>
    <property type="match status" value="1"/>
</dbReference>
<evidence type="ECO:0000259" key="1">
    <source>
        <dbReference type="SMART" id="SM00474"/>
    </source>
</evidence>
<name>A0A4U7B3F9_9PEZI</name>
<dbReference type="Pfam" id="PF01612">
    <property type="entry name" value="DNA_pol_A_exo1"/>
    <property type="match status" value="1"/>
</dbReference>
<dbReference type="InterPro" id="IPR002562">
    <property type="entry name" value="3'-5'_exonuclease_dom"/>
</dbReference>
<reference evidence="2 3" key="1">
    <citation type="submission" date="2018-02" db="EMBL/GenBank/DDBJ databases">
        <title>Draft genome sequences of Elsinoe sp., causing black scab on jojoba.</title>
        <authorList>
            <person name="Stodart B."/>
            <person name="Jeffress S."/>
            <person name="Ash G."/>
            <person name="Arun Chinnappa K."/>
        </authorList>
    </citation>
    <scope>NUCLEOTIDE SEQUENCE [LARGE SCALE GENOMIC DNA]</scope>
    <source>
        <strain evidence="2 3">Hillstone_2</strain>
    </source>
</reference>
<proteinExistence type="predicted"/>
<dbReference type="SMART" id="SM00474">
    <property type="entry name" value="35EXOc"/>
    <property type="match status" value="1"/>
</dbReference>
<feature type="domain" description="3'-5' exonuclease" evidence="1">
    <location>
        <begin position="3"/>
        <end position="203"/>
    </location>
</feature>
<sequence>MDSELINTESALAVLLDQIVDIQSEQPYLYLDLEGNNLSRHGTLSLVTILVKPLGKVYLVDVTALGNSAFTTQGANGSSLQKILESPDIIKVFFDIRNDSDALYSLHGVRVEGIHDLQLMELASRHFSKKYVSGLARCIVRDSNLGFPETEEWVDIKEKGKRIFNQDYAAFDKRPIDPDLLRYCVQDVAFMPHLYDIYRARIYEGWLPDIWDETKRRVELSQTEGYNGQGQHMALGPSRWLDEGLFVWPAKVLEGEDDPYDY</sequence>
<accession>A0A4U7B3F9</accession>
<dbReference type="PANTHER" id="PTHR43040">
    <property type="entry name" value="RIBONUCLEASE D"/>
    <property type="match status" value="1"/>
</dbReference>
<evidence type="ECO:0000313" key="3">
    <source>
        <dbReference type="Proteomes" id="UP000308133"/>
    </source>
</evidence>
<organism evidence="2 3">
    <name type="scientific">Elsinoe australis</name>
    <dbReference type="NCBI Taxonomy" id="40998"/>
    <lineage>
        <taxon>Eukaryota</taxon>
        <taxon>Fungi</taxon>
        <taxon>Dikarya</taxon>
        <taxon>Ascomycota</taxon>
        <taxon>Pezizomycotina</taxon>
        <taxon>Dothideomycetes</taxon>
        <taxon>Dothideomycetidae</taxon>
        <taxon>Myriangiales</taxon>
        <taxon>Elsinoaceae</taxon>
        <taxon>Elsinoe</taxon>
    </lineage>
</organism>
<gene>
    <name evidence="2" type="ORF">C1H76_5164</name>
</gene>
<protein>
    <submittedName>
        <fullName evidence="2">3'-5' exonuclease-like protein 2</fullName>
    </submittedName>
</protein>
<dbReference type="GO" id="GO:0003676">
    <property type="term" value="F:nucleic acid binding"/>
    <property type="evidence" value="ECO:0007669"/>
    <property type="project" value="InterPro"/>
</dbReference>
<keyword evidence="2" id="KW-0269">Exonuclease</keyword>
<dbReference type="PANTHER" id="PTHR43040:SF1">
    <property type="entry name" value="RIBONUCLEASE D"/>
    <property type="match status" value="1"/>
</dbReference>
<dbReference type="GO" id="GO:0008408">
    <property type="term" value="F:3'-5' exonuclease activity"/>
    <property type="evidence" value="ECO:0007669"/>
    <property type="project" value="InterPro"/>
</dbReference>
<dbReference type="AlphaFoldDB" id="A0A4U7B3F9"/>
<dbReference type="Proteomes" id="UP000308133">
    <property type="component" value="Unassembled WGS sequence"/>
</dbReference>
<comment type="caution">
    <text evidence="2">The sequence shown here is derived from an EMBL/GenBank/DDBJ whole genome shotgun (WGS) entry which is preliminary data.</text>
</comment>
<dbReference type="InterPro" id="IPR012337">
    <property type="entry name" value="RNaseH-like_sf"/>
</dbReference>
<evidence type="ECO:0000313" key="2">
    <source>
        <dbReference type="EMBL" id="TKX22634.1"/>
    </source>
</evidence>
<keyword evidence="2" id="KW-0540">Nuclease</keyword>
<keyword evidence="2" id="KW-0378">Hydrolase</keyword>
<dbReference type="SUPFAM" id="SSF53098">
    <property type="entry name" value="Ribonuclease H-like"/>
    <property type="match status" value="1"/>
</dbReference>
<dbReference type="InterPro" id="IPR036397">
    <property type="entry name" value="RNaseH_sf"/>
</dbReference>